<organism evidence="4 5">
    <name type="scientific">Cerasicoccus arenae</name>
    <dbReference type="NCBI Taxonomy" id="424488"/>
    <lineage>
        <taxon>Bacteria</taxon>
        <taxon>Pseudomonadati</taxon>
        <taxon>Verrucomicrobiota</taxon>
        <taxon>Opitutia</taxon>
        <taxon>Puniceicoccales</taxon>
        <taxon>Cerasicoccaceae</taxon>
        <taxon>Cerasicoccus</taxon>
    </lineage>
</organism>
<dbReference type="PANTHER" id="PTHR43356:SF2">
    <property type="entry name" value="PHOSPHATE ACETYLTRANSFERASE"/>
    <property type="match status" value="1"/>
</dbReference>
<feature type="region of interest" description="Disordered" evidence="2">
    <location>
        <begin position="1"/>
        <end position="23"/>
    </location>
</feature>
<evidence type="ECO:0000259" key="3">
    <source>
        <dbReference type="Pfam" id="PF07085"/>
    </source>
</evidence>
<protein>
    <submittedName>
        <fullName evidence="4">Cobyrinic acid a,c-diamide synthase</fullName>
    </submittedName>
</protein>
<dbReference type="InterPro" id="IPR050500">
    <property type="entry name" value="Phos_Acetyltrans/Butyryltrans"/>
</dbReference>
<evidence type="ECO:0000313" key="4">
    <source>
        <dbReference type="EMBL" id="GHB95616.1"/>
    </source>
</evidence>
<dbReference type="SUPFAM" id="SSF75138">
    <property type="entry name" value="HprK N-terminal domain-like"/>
    <property type="match status" value="1"/>
</dbReference>
<accession>A0A8J3DA38</accession>
<sequence length="395" mass="42735">MPPKKSKTTLTSRPFPGDDDTVTLLSGPRNTTTKRIFVAATRQNDGKTTTCLGLYGAMRTRTPQVGFIKPVGQRFVEKDGHKVDEDSVLLDSIFDVQTPIDAMSPVAVDGTFTRRFLDNPDENLGILQDRISRAFDRSSYQKEVCIIEGSGHAGVGAVFDLSNAQVAKLLGAKAIIVAQGGIGRPVDEVAINKALFDKHGVEVIGAILNKVLPDKMDTVRKYAGEGLRRLGVPLLGVLPLAKQLAAPNLSQIVDEIGGRWINGREKAANERILRVVIGAMTAKGVIDYLQPGVLIITPGDRDDIIFAAIASAGISGKKVVSGIVLTRNILPHPKLMEMLAQTQIPCVICSEESYSVASRINSMTVKTQPQDTDKIPIIRNLILDHVDIDAIWNAF</sequence>
<proteinExistence type="predicted"/>
<dbReference type="Pfam" id="PF13500">
    <property type="entry name" value="AAA_26"/>
    <property type="match status" value="1"/>
</dbReference>
<comment type="caution">
    <text evidence="4">The sequence shown here is derived from an EMBL/GenBank/DDBJ whole genome shotgun (WGS) entry which is preliminary data.</text>
</comment>
<gene>
    <name evidence="4" type="ORF">GCM10007047_09300</name>
</gene>
<dbReference type="InterPro" id="IPR010766">
    <property type="entry name" value="DRTGG"/>
</dbReference>
<evidence type="ECO:0000313" key="5">
    <source>
        <dbReference type="Proteomes" id="UP000642829"/>
    </source>
</evidence>
<dbReference type="Gene3D" id="3.40.1390.20">
    <property type="entry name" value="HprK N-terminal domain-like"/>
    <property type="match status" value="1"/>
</dbReference>
<dbReference type="Proteomes" id="UP000642829">
    <property type="component" value="Unassembled WGS sequence"/>
</dbReference>
<feature type="domain" description="DRTGG" evidence="3">
    <location>
        <begin position="251"/>
        <end position="363"/>
    </location>
</feature>
<dbReference type="Pfam" id="PF07085">
    <property type="entry name" value="DRTGG"/>
    <property type="match status" value="1"/>
</dbReference>
<comment type="subunit">
    <text evidence="1">Homohexamer.</text>
</comment>
<evidence type="ECO:0000256" key="2">
    <source>
        <dbReference type="SAM" id="MobiDB-lite"/>
    </source>
</evidence>
<dbReference type="InterPro" id="IPR028979">
    <property type="entry name" value="Ser_kin/Pase_Hpr-like_N_sf"/>
</dbReference>
<dbReference type="SUPFAM" id="SSF52540">
    <property type="entry name" value="P-loop containing nucleoside triphosphate hydrolases"/>
    <property type="match status" value="1"/>
</dbReference>
<keyword evidence="5" id="KW-1185">Reference proteome</keyword>
<dbReference type="AlphaFoldDB" id="A0A8J3DA38"/>
<dbReference type="PANTHER" id="PTHR43356">
    <property type="entry name" value="PHOSPHATE ACETYLTRANSFERASE"/>
    <property type="match status" value="1"/>
</dbReference>
<reference evidence="4" key="2">
    <citation type="submission" date="2020-09" db="EMBL/GenBank/DDBJ databases">
        <authorList>
            <person name="Sun Q."/>
            <person name="Kim S."/>
        </authorList>
    </citation>
    <scope>NUCLEOTIDE SEQUENCE</scope>
    <source>
        <strain evidence="4">KCTC 12870</strain>
    </source>
</reference>
<reference evidence="4" key="1">
    <citation type="journal article" date="2014" name="Int. J. Syst. Evol. Microbiol.">
        <title>Complete genome sequence of Corynebacterium casei LMG S-19264T (=DSM 44701T), isolated from a smear-ripened cheese.</title>
        <authorList>
            <consortium name="US DOE Joint Genome Institute (JGI-PGF)"/>
            <person name="Walter F."/>
            <person name="Albersmeier A."/>
            <person name="Kalinowski J."/>
            <person name="Ruckert C."/>
        </authorList>
    </citation>
    <scope>NUCLEOTIDE SEQUENCE</scope>
    <source>
        <strain evidence="4">KCTC 12870</strain>
    </source>
</reference>
<dbReference type="Gene3D" id="3.40.50.300">
    <property type="entry name" value="P-loop containing nucleotide triphosphate hydrolases"/>
    <property type="match status" value="1"/>
</dbReference>
<dbReference type="RefSeq" id="WP_189512345.1">
    <property type="nucleotide sequence ID" value="NZ_BMXG01000004.1"/>
</dbReference>
<evidence type="ECO:0000256" key="1">
    <source>
        <dbReference type="ARBA" id="ARBA00011643"/>
    </source>
</evidence>
<dbReference type="InterPro" id="IPR027417">
    <property type="entry name" value="P-loop_NTPase"/>
</dbReference>
<dbReference type="EMBL" id="BMXG01000004">
    <property type="protein sequence ID" value="GHB95616.1"/>
    <property type="molecule type" value="Genomic_DNA"/>
</dbReference>
<name>A0A8J3DA38_9BACT</name>
<dbReference type="CDD" id="cd03109">
    <property type="entry name" value="DTBS"/>
    <property type="match status" value="1"/>
</dbReference>